<comment type="caution">
    <text evidence="1">The sequence shown here is derived from an EMBL/GenBank/DDBJ whole genome shotgun (WGS) entry which is preliminary data.</text>
</comment>
<proteinExistence type="predicted"/>
<dbReference type="CTD" id="78777806"/>
<name>A0A6A5FZ20_CAERE</name>
<dbReference type="Proteomes" id="UP000483820">
    <property type="component" value="Chromosome X"/>
</dbReference>
<dbReference type="EMBL" id="WUAV01000006">
    <property type="protein sequence ID" value="KAF1747898.1"/>
    <property type="molecule type" value="Genomic_DNA"/>
</dbReference>
<organism evidence="1 2">
    <name type="scientific">Caenorhabditis remanei</name>
    <name type="common">Caenorhabditis vulgaris</name>
    <dbReference type="NCBI Taxonomy" id="31234"/>
    <lineage>
        <taxon>Eukaryota</taxon>
        <taxon>Metazoa</taxon>
        <taxon>Ecdysozoa</taxon>
        <taxon>Nematoda</taxon>
        <taxon>Chromadorea</taxon>
        <taxon>Rhabditida</taxon>
        <taxon>Rhabditina</taxon>
        <taxon>Rhabditomorpha</taxon>
        <taxon>Rhabditoidea</taxon>
        <taxon>Rhabditidae</taxon>
        <taxon>Peloderinae</taxon>
        <taxon>Caenorhabditis</taxon>
    </lineage>
</organism>
<accession>A0A6A5FZ20</accession>
<dbReference type="GeneID" id="78777806"/>
<sequence length="1414" mass="152794">MRESVYLIIVISAKSAKLVLTAVGWELGLDGVSVKANLSFWELNDDGGFSKLLDLVLRVVLRLDLLSVNLDADLFVLELGNNLLFSTDNLDNHLIGVLLDLLGENGESGEWGLVKDIIESTDLVLLNLALGSGSLGELVLAGTLSDGWKMDTWDLGVLELNTLFWGLDGDVNVLTGKWLDGDLKDDAVFLVVLWAAGDGPVVVGLDKVEITGSDLLVFLGEFVLSNNVDLVKTGGLDQELVLWESVGLTLHVALVLLLFLGLLELSVDGDLVLLLGSPGRGEGKLNFTVWLFTELTEGRWHLWADGEKLGAESPFLGLLEDWRAANIHVPLAHTDLLVADGGELGVHVVVTWSFKLEGDSVLVSLLLLDVFDHLGEVLTTVLGLLLLELEFLLEHLVGLDVGEFSLLEWGDGKTGNEFSWAVLVLNGDLEVLLSEEPVLDGVLAEDVSTGGDLKSEEVVNLLDFLGLLLPLWDNDGSLLSLDVFVLGESWVTEEDDWAGGDGDDRLLVLWDDNLVDDLEVLLQSSDGLNLDWSVGTDGLEGLDSLLEEWSEHSHLVDVGGSNRWAGLNGPTEFGSFELKGNLSFGGSNSWDLSGDGHWKSKSGWELADDLVEVRSVVSLELVVLVEHTADLAELDLSVADELLNSVIDDLGVNWEDGVVHILVAKVDHGEGVLLVTGGWASTDVHLLGELLEKLDSGLNAASADNGGGFLLKRLELLESLVEVLVHVLLGKSDLGKVLVPVSSEDGVKGSMEVLWQDRALLEDSGEVELSSRVGVLNEEWKLSVGRGNHLLLWLVSGEGENLRALVGNTLVAWVGGLSELTDHLVGKSSNLLVRLLLHLRDDLDEEWFLWAGVHHSPESEHTNFWLKLTVLVDWEENLLDLAWHGVLEESEGIDGFLADWEWLALVNNDLVELVDGDVESSVSDGLEGQDLLVCGLSVLELLHEDTEELLLHLTLILTDEWADVLEVNDSTDDGSGGEPDGLANHLVGLSNTGFGKLEKGLSNALGGEWSLLDGLEELDSLEWSDVLVLDVNKKVLDGVSGSSDGKPSFNFTNLLVSLDVEGLVDLLELGGGGGAEDADKTGEEVSGLWHVILDLLDLLGDGLDQLDLLVKWELLEWGELSLVSILVEVLNKLFPTGRFNTDNTTNLLDVVLDGVVLLKGELRAGLGLQDFLSVDVDGVEGADLGLLKLFVLQNVGVDGGLGTLSALVEVDGLGDDGLLLLTDDGVGDLAVSLEGLLVGEERAVFLRGFLVIVRLKSLHLVSWGNWVEGDHVENGSLHVLGPLSVFLVELDLGDESISELGTNWELKHLLVLVRKLTLLQGVHSWHLLGLWEVGSGHADLNELEGNGTVIGRLNTDTGRNTGLGRFRGLRWESGENESIEFVVIVSLWLEIALESWRGGEGQGHKRGDDDRPHG</sequence>
<evidence type="ECO:0000313" key="2">
    <source>
        <dbReference type="Proteomes" id="UP000483820"/>
    </source>
</evidence>
<evidence type="ECO:0000313" key="1">
    <source>
        <dbReference type="EMBL" id="KAF1747898.1"/>
    </source>
</evidence>
<reference evidence="1 2" key="1">
    <citation type="submission" date="2019-12" db="EMBL/GenBank/DDBJ databases">
        <title>Chromosome-level assembly of the Caenorhabditis remanei genome.</title>
        <authorList>
            <person name="Teterina A.A."/>
            <person name="Willis J.H."/>
            <person name="Phillips P.C."/>
        </authorList>
    </citation>
    <scope>NUCLEOTIDE SEQUENCE [LARGE SCALE GENOMIC DNA]</scope>
    <source>
        <strain evidence="1 2">PX506</strain>
        <tissue evidence="1">Whole organism</tissue>
    </source>
</reference>
<gene>
    <name evidence="1" type="ORF">GCK72_024364</name>
</gene>
<protein>
    <submittedName>
        <fullName evidence="1">Uncharacterized protein</fullName>
    </submittedName>
</protein>
<dbReference type="KEGG" id="crq:GCK72_024364"/>
<dbReference type="RefSeq" id="XP_053579412.1">
    <property type="nucleotide sequence ID" value="XM_053735846.1"/>
</dbReference>